<evidence type="ECO:0000313" key="11">
    <source>
        <dbReference type="Proteomes" id="UP001501532"/>
    </source>
</evidence>
<name>A0ABP6M6A4_9ACTN</name>
<evidence type="ECO:0000256" key="2">
    <source>
        <dbReference type="ARBA" id="ARBA00022670"/>
    </source>
</evidence>
<dbReference type="InterPro" id="IPR013856">
    <property type="entry name" value="Peptidase_M4_domain"/>
</dbReference>
<dbReference type="InterPro" id="IPR001570">
    <property type="entry name" value="Peptidase_M4_C_domain"/>
</dbReference>
<organism evidence="10 11">
    <name type="scientific">Streptomyces glomeratus</name>
    <dbReference type="NCBI Taxonomy" id="284452"/>
    <lineage>
        <taxon>Bacteria</taxon>
        <taxon>Bacillati</taxon>
        <taxon>Actinomycetota</taxon>
        <taxon>Actinomycetes</taxon>
        <taxon>Kitasatosporales</taxon>
        <taxon>Streptomycetaceae</taxon>
        <taxon>Streptomyces</taxon>
    </lineage>
</organism>
<evidence type="ECO:0000259" key="8">
    <source>
        <dbReference type="Pfam" id="PF01447"/>
    </source>
</evidence>
<dbReference type="Proteomes" id="UP001501532">
    <property type="component" value="Unassembled WGS sequence"/>
</dbReference>
<evidence type="ECO:0000256" key="3">
    <source>
        <dbReference type="ARBA" id="ARBA00022723"/>
    </source>
</evidence>
<evidence type="ECO:0000256" key="6">
    <source>
        <dbReference type="ARBA" id="ARBA00023049"/>
    </source>
</evidence>
<keyword evidence="3" id="KW-0479">Metal-binding</keyword>
<evidence type="ECO:0000256" key="1">
    <source>
        <dbReference type="ARBA" id="ARBA00009388"/>
    </source>
</evidence>
<evidence type="ECO:0000259" key="9">
    <source>
        <dbReference type="Pfam" id="PF02868"/>
    </source>
</evidence>
<dbReference type="Gene3D" id="1.10.390.10">
    <property type="entry name" value="Neutral Protease Domain 2"/>
    <property type="match status" value="1"/>
</dbReference>
<evidence type="ECO:0000256" key="5">
    <source>
        <dbReference type="ARBA" id="ARBA00022833"/>
    </source>
</evidence>
<dbReference type="PANTHER" id="PTHR43579:SF1">
    <property type="entry name" value="NEUTRAL METALLOPROTEINASE"/>
    <property type="match status" value="1"/>
</dbReference>
<gene>
    <name evidence="10" type="ORF">GCM10010448_67190</name>
</gene>
<reference evidence="11" key="1">
    <citation type="journal article" date="2019" name="Int. J. Syst. Evol. Microbiol.">
        <title>The Global Catalogue of Microorganisms (GCM) 10K type strain sequencing project: providing services to taxonomists for standard genome sequencing and annotation.</title>
        <authorList>
            <consortium name="The Broad Institute Genomics Platform"/>
            <consortium name="The Broad Institute Genome Sequencing Center for Infectious Disease"/>
            <person name="Wu L."/>
            <person name="Ma J."/>
        </authorList>
    </citation>
    <scope>NUCLEOTIDE SEQUENCE [LARGE SCALE GENOMIC DNA]</scope>
    <source>
        <strain evidence="11">JCM 9091</strain>
    </source>
</reference>
<dbReference type="CDD" id="cd09597">
    <property type="entry name" value="M4_TLP"/>
    <property type="match status" value="1"/>
</dbReference>
<dbReference type="PANTHER" id="PTHR43579">
    <property type="match status" value="1"/>
</dbReference>
<keyword evidence="4 7" id="KW-0378">Hydrolase</keyword>
<evidence type="ECO:0000256" key="4">
    <source>
        <dbReference type="ARBA" id="ARBA00022801"/>
    </source>
</evidence>
<sequence>MAYFRTYGHWAAPTPSRDAWDSNSGVLARRRRSASFEAVLRGYEALEFMPFIDGNSLSPGHREALARDAVKDLVAAIGEIGRVAHIPRARLDVVTGRLRNARPLSRTGVSSTSGTIPTYLQERMADTGYSMRILPRLGIRLTDGRVVVDGNTASTDRTQYIVFDAAGSDELKEHPVARLAGEDATGDPAIDEAYDGLVATATFLREVFGRDHLHQRGTPFAAVVHYGTNYNNAFMRNEVLFLGDGDNRYFSRFTHVDVIATELCKGLPELWSMGVEGQHGALRCSIRDVLGVMTKQYAEQQTVEEADWLLGVGLLAPGINGVALRSIKAPGTAYDDVDMGKDPQPAVMDDYVHTRNDNGGIHINSGIPSRAFYLLAEQLGGKAWERAGQIWWDALTSGELDATTQFADFARLTAAAALSRYGDGEEHRAVLEAWNGVGLSAGGESRVSRVS</sequence>
<comment type="cofactor">
    <cofactor evidence="7">
        <name>Zn(2+)</name>
        <dbReference type="ChEBI" id="CHEBI:29105"/>
    </cofactor>
</comment>
<keyword evidence="7" id="KW-0964">Secreted</keyword>
<dbReference type="PRINTS" id="PR00730">
    <property type="entry name" value="THERMOLYSIN"/>
</dbReference>
<dbReference type="Pfam" id="PF01447">
    <property type="entry name" value="Peptidase_M4"/>
    <property type="match status" value="1"/>
</dbReference>
<evidence type="ECO:0000256" key="7">
    <source>
        <dbReference type="RuleBase" id="RU366073"/>
    </source>
</evidence>
<evidence type="ECO:0000313" key="10">
    <source>
        <dbReference type="EMBL" id="GAA3075451.1"/>
    </source>
</evidence>
<comment type="subcellular location">
    <subcellularLocation>
        <location evidence="7">Secreted</location>
    </subcellularLocation>
</comment>
<proteinExistence type="inferred from homology"/>
<feature type="domain" description="Peptidase M4" evidence="8">
    <location>
        <begin position="189"/>
        <end position="266"/>
    </location>
</feature>
<protein>
    <recommendedName>
        <fullName evidence="7">Neutral metalloproteinase</fullName>
        <ecNumber evidence="7">3.4.24.-</ecNumber>
    </recommendedName>
</protein>
<dbReference type="Pfam" id="PF02868">
    <property type="entry name" value="Peptidase_M4_C"/>
    <property type="match status" value="1"/>
</dbReference>
<feature type="domain" description="Peptidase M4 C-terminal" evidence="9">
    <location>
        <begin position="276"/>
        <end position="438"/>
    </location>
</feature>
<dbReference type="InterPro" id="IPR027268">
    <property type="entry name" value="Peptidase_M4/M1_CTD_sf"/>
</dbReference>
<accession>A0ABP6M6A4</accession>
<comment type="function">
    <text evidence="7">Extracellular zinc metalloprotease.</text>
</comment>
<dbReference type="EMBL" id="BAAAUF010000087">
    <property type="protein sequence ID" value="GAA3075451.1"/>
    <property type="molecule type" value="Genomic_DNA"/>
</dbReference>
<dbReference type="InterPro" id="IPR023612">
    <property type="entry name" value="Peptidase_M4"/>
</dbReference>
<dbReference type="EC" id="3.4.24.-" evidence="7"/>
<keyword evidence="2 7" id="KW-0645">Protease</keyword>
<keyword evidence="6 7" id="KW-0482">Metalloprotease</keyword>
<dbReference type="InterPro" id="IPR052759">
    <property type="entry name" value="Metalloprotease_M4"/>
</dbReference>
<comment type="similarity">
    <text evidence="1 7">Belongs to the peptidase M4 family.</text>
</comment>
<keyword evidence="11" id="KW-1185">Reference proteome</keyword>
<keyword evidence="5 7" id="KW-0862">Zinc</keyword>
<dbReference type="SUPFAM" id="SSF55486">
    <property type="entry name" value="Metalloproteases ('zincins'), catalytic domain"/>
    <property type="match status" value="1"/>
</dbReference>
<comment type="caution">
    <text evidence="10">The sequence shown here is derived from an EMBL/GenBank/DDBJ whole genome shotgun (WGS) entry which is preliminary data.</text>
</comment>
<dbReference type="Gene3D" id="3.10.170.10">
    <property type="match status" value="1"/>
</dbReference>